<dbReference type="InterPro" id="IPR001647">
    <property type="entry name" value="HTH_TetR"/>
</dbReference>
<sequence length="213" mass="24478">MTAEKTDKKKEAILDAAELLFSQFGYEGASTRLIASEAGVNMAMLSYYFGSKDGVYKAVIERRLLSSRQQLNSINNLSISSWEKLKVFIDSYADKLMTNNCFHKIVQRELSLKHKNELTDYISDSVYKNALEIMKIIQDGIDNGSFRKVNVEMLIATIFGTKYYIVNSTHISSRLLGKDLQDDRVMQEEVKPQVKEYLYDLLKTYLTKHETEV</sequence>
<keyword evidence="1 2" id="KW-0238">DNA-binding</keyword>
<dbReference type="SUPFAM" id="SSF48498">
    <property type="entry name" value="Tetracyclin repressor-like, C-terminal domain"/>
    <property type="match status" value="1"/>
</dbReference>
<dbReference type="Pfam" id="PF17938">
    <property type="entry name" value="TetR_C_29"/>
    <property type="match status" value="1"/>
</dbReference>
<organism evidence="4 5">
    <name type="scientific">Hufsiella arboris</name>
    <dbReference type="NCBI Taxonomy" id="2695275"/>
    <lineage>
        <taxon>Bacteria</taxon>
        <taxon>Pseudomonadati</taxon>
        <taxon>Bacteroidota</taxon>
        <taxon>Sphingobacteriia</taxon>
        <taxon>Sphingobacteriales</taxon>
        <taxon>Sphingobacteriaceae</taxon>
        <taxon>Hufsiella</taxon>
    </lineage>
</organism>
<dbReference type="PANTHER" id="PTHR30328:SF54">
    <property type="entry name" value="HTH-TYPE TRANSCRIPTIONAL REPRESSOR SCO4008"/>
    <property type="match status" value="1"/>
</dbReference>
<name>A0A7K1Y4W9_9SPHI</name>
<dbReference type="Pfam" id="PF00440">
    <property type="entry name" value="TetR_N"/>
    <property type="match status" value="1"/>
</dbReference>
<dbReference type="EMBL" id="WVHT01000001">
    <property type="protein sequence ID" value="MXV49625.1"/>
    <property type="molecule type" value="Genomic_DNA"/>
</dbReference>
<reference evidence="4 5" key="1">
    <citation type="submission" date="2019-11" db="EMBL/GenBank/DDBJ databases">
        <title>Pedobacter sp. HMF7647 Genome sequencing and assembly.</title>
        <authorList>
            <person name="Kang H."/>
            <person name="Kim H."/>
            <person name="Joh K."/>
        </authorList>
    </citation>
    <scope>NUCLEOTIDE SEQUENCE [LARGE SCALE GENOMIC DNA]</scope>
    <source>
        <strain evidence="4 5">HMF7647</strain>
    </source>
</reference>
<dbReference type="InterPro" id="IPR036271">
    <property type="entry name" value="Tet_transcr_reg_TetR-rel_C_sf"/>
</dbReference>
<protein>
    <submittedName>
        <fullName evidence="4">TetR family transcriptional regulator</fullName>
    </submittedName>
</protein>
<dbReference type="GO" id="GO:0003677">
    <property type="term" value="F:DNA binding"/>
    <property type="evidence" value="ECO:0007669"/>
    <property type="project" value="UniProtKB-UniRule"/>
</dbReference>
<accession>A0A7K1Y4W9</accession>
<evidence type="ECO:0000259" key="3">
    <source>
        <dbReference type="PROSITE" id="PS50977"/>
    </source>
</evidence>
<evidence type="ECO:0000313" key="5">
    <source>
        <dbReference type="Proteomes" id="UP000466586"/>
    </source>
</evidence>
<dbReference type="AlphaFoldDB" id="A0A7K1Y4W9"/>
<evidence type="ECO:0000256" key="2">
    <source>
        <dbReference type="PROSITE-ProRule" id="PRU00335"/>
    </source>
</evidence>
<proteinExistence type="predicted"/>
<dbReference type="SUPFAM" id="SSF46689">
    <property type="entry name" value="Homeodomain-like"/>
    <property type="match status" value="1"/>
</dbReference>
<dbReference type="RefSeq" id="WP_160842801.1">
    <property type="nucleotide sequence ID" value="NZ_WVHT01000001.1"/>
</dbReference>
<dbReference type="PANTHER" id="PTHR30328">
    <property type="entry name" value="TRANSCRIPTIONAL REPRESSOR"/>
    <property type="match status" value="1"/>
</dbReference>
<dbReference type="PRINTS" id="PR00455">
    <property type="entry name" value="HTHTETR"/>
</dbReference>
<dbReference type="Proteomes" id="UP000466586">
    <property type="component" value="Unassembled WGS sequence"/>
</dbReference>
<dbReference type="PROSITE" id="PS50977">
    <property type="entry name" value="HTH_TETR_2"/>
    <property type="match status" value="1"/>
</dbReference>
<dbReference type="InterPro" id="IPR041474">
    <property type="entry name" value="NicS_C"/>
</dbReference>
<dbReference type="InterPro" id="IPR009057">
    <property type="entry name" value="Homeodomain-like_sf"/>
</dbReference>
<comment type="caution">
    <text evidence="4">The sequence shown here is derived from an EMBL/GenBank/DDBJ whole genome shotgun (WGS) entry which is preliminary data.</text>
</comment>
<evidence type="ECO:0000313" key="4">
    <source>
        <dbReference type="EMBL" id="MXV49625.1"/>
    </source>
</evidence>
<dbReference type="Gene3D" id="1.10.357.10">
    <property type="entry name" value="Tetracycline Repressor, domain 2"/>
    <property type="match status" value="1"/>
</dbReference>
<feature type="DNA-binding region" description="H-T-H motif" evidence="2">
    <location>
        <begin position="30"/>
        <end position="49"/>
    </location>
</feature>
<evidence type="ECO:0000256" key="1">
    <source>
        <dbReference type="ARBA" id="ARBA00023125"/>
    </source>
</evidence>
<dbReference type="PROSITE" id="PS01081">
    <property type="entry name" value="HTH_TETR_1"/>
    <property type="match status" value="1"/>
</dbReference>
<gene>
    <name evidence="4" type="ORF">GS399_01470</name>
</gene>
<dbReference type="InterPro" id="IPR023772">
    <property type="entry name" value="DNA-bd_HTH_TetR-type_CS"/>
</dbReference>
<keyword evidence="5" id="KW-1185">Reference proteome</keyword>
<feature type="domain" description="HTH tetR-type" evidence="3">
    <location>
        <begin position="7"/>
        <end position="67"/>
    </location>
</feature>
<dbReference type="InterPro" id="IPR050109">
    <property type="entry name" value="HTH-type_TetR-like_transc_reg"/>
</dbReference>